<keyword evidence="2" id="KW-0732">Signal</keyword>
<keyword evidence="4" id="KW-1185">Reference proteome</keyword>
<accession>A0A812PRP4</accession>
<dbReference type="OrthoDB" id="440856at2759"/>
<reference evidence="3" key="1">
    <citation type="submission" date="2021-02" db="EMBL/GenBank/DDBJ databases">
        <authorList>
            <person name="Dougan E. K."/>
            <person name="Rhodes N."/>
            <person name="Thang M."/>
            <person name="Chan C."/>
        </authorList>
    </citation>
    <scope>NUCLEOTIDE SEQUENCE</scope>
</reference>
<dbReference type="Proteomes" id="UP000604046">
    <property type="component" value="Unassembled WGS sequence"/>
</dbReference>
<feature type="signal peptide" evidence="2">
    <location>
        <begin position="1"/>
        <end position="18"/>
    </location>
</feature>
<evidence type="ECO:0000256" key="1">
    <source>
        <dbReference type="SAM" id="MobiDB-lite"/>
    </source>
</evidence>
<gene>
    <name evidence="3" type="ORF">SNAT2548_LOCUS20354</name>
</gene>
<feature type="chain" id="PRO_5032994483" evidence="2">
    <location>
        <begin position="19"/>
        <end position="814"/>
    </location>
</feature>
<dbReference type="EMBL" id="CAJNDS010002207">
    <property type="protein sequence ID" value="CAE7372670.1"/>
    <property type="molecule type" value="Genomic_DNA"/>
</dbReference>
<feature type="compositionally biased region" description="Low complexity" evidence="1">
    <location>
        <begin position="796"/>
        <end position="814"/>
    </location>
</feature>
<feature type="region of interest" description="Disordered" evidence="1">
    <location>
        <begin position="721"/>
        <end position="814"/>
    </location>
</feature>
<feature type="compositionally biased region" description="Polar residues" evidence="1">
    <location>
        <begin position="724"/>
        <end position="744"/>
    </location>
</feature>
<evidence type="ECO:0000313" key="3">
    <source>
        <dbReference type="EMBL" id="CAE7372670.1"/>
    </source>
</evidence>
<sequence>MVITVLALLGIGLPRALAVDISVGQLVSTQSDARLVRRESHAGAARQTWEELLKAAEGPQQPLIFESRLRRCKVSALPNTSSPEKGLHLANTQRALREVKRIFAEHNVPVILLGGLLLGFRSHCMTADVGMNSDVATFGPWIQAASVASLQEAFNNQGHSLDASLCQAGPLRSGCTLSAVLSRGPAIQIHVLFSAPAPSATSLPGRFLQCDVGVCGSGCGSCDIAYAFRTESSQQQGRFFPCPLPIHSFALVTWMNETFWTPLETDLYLQTEYGSTLPLPGAVPHRGCSNTPLAPYDSYLSTLPVGMEVMHRQRAAETKHAARIASAAVYDRQLWRKTFPSDTSLSEIAPWQLPRPSFVQDRTSPGLSVAAVLPSLSALLFALALWASVRTIWASSTSSTFLQHMWHQSFDGAALSLYVALVLAQTFLQSLAAARGSQALAAAVAVEVAELLRALGAVWAGGGLSRWRSLCFRQPTTLGSVPVWMLTIFPGVGRAVGQWMSFVSLCWLDPATYVLLTQASFLLVEAARRSSRSACAAALVACAFMLKSSKALDTADAALGRGILCVLFQVPLHALAQAMPQKVDVPWELLSASRHAQGLLVLTALLAALSPHEPYSSPASAMAEVFSNQWLLCAIAFVLVTTAIKEDLLSRVAAPVKELGVGGLMVKASTLQWLLLSWGGDAKDLEALCLGLATVLVCMAEQLSDPLPAALKATRSWRDEEVAKTSTTSGQVTRSVPSSSSAATNPKPKARPPRPEMASRPLRKPSIGSSEVSTTAPSTPRGTPLITARSLAGQTSKEVSSDSELSSELASDSE</sequence>
<organism evidence="3 4">
    <name type="scientific">Symbiodinium natans</name>
    <dbReference type="NCBI Taxonomy" id="878477"/>
    <lineage>
        <taxon>Eukaryota</taxon>
        <taxon>Sar</taxon>
        <taxon>Alveolata</taxon>
        <taxon>Dinophyceae</taxon>
        <taxon>Suessiales</taxon>
        <taxon>Symbiodiniaceae</taxon>
        <taxon>Symbiodinium</taxon>
    </lineage>
</organism>
<comment type="caution">
    <text evidence="3">The sequence shown here is derived from an EMBL/GenBank/DDBJ whole genome shotgun (WGS) entry which is preliminary data.</text>
</comment>
<evidence type="ECO:0000313" key="4">
    <source>
        <dbReference type="Proteomes" id="UP000604046"/>
    </source>
</evidence>
<feature type="compositionally biased region" description="Polar residues" evidence="1">
    <location>
        <begin position="767"/>
        <end position="781"/>
    </location>
</feature>
<dbReference type="AlphaFoldDB" id="A0A812PRP4"/>
<name>A0A812PRP4_9DINO</name>
<protein>
    <submittedName>
        <fullName evidence="3">Uncharacterized protein</fullName>
    </submittedName>
</protein>
<proteinExistence type="predicted"/>
<evidence type="ECO:0000256" key="2">
    <source>
        <dbReference type="SAM" id="SignalP"/>
    </source>
</evidence>